<dbReference type="InterPro" id="IPR014914">
    <property type="entry name" value="RES_dom"/>
</dbReference>
<dbReference type="OrthoDB" id="648213at2"/>
<keyword evidence="3" id="KW-1185">Reference proteome</keyword>
<dbReference type="Pfam" id="PF08808">
    <property type="entry name" value="RES"/>
    <property type="match status" value="1"/>
</dbReference>
<protein>
    <recommendedName>
        <fullName evidence="1">RES domain-containing protein</fullName>
    </recommendedName>
</protein>
<proteinExistence type="predicted"/>
<gene>
    <name evidence="2" type="ORF">JCM9152_4381</name>
</gene>
<dbReference type="EMBL" id="BAUU01000053">
    <property type="protein sequence ID" value="GAE32812.1"/>
    <property type="molecule type" value="Genomic_DNA"/>
</dbReference>
<organism evidence="2 3">
    <name type="scientific">Halalkalibacter hemicellulosilyticusJCM 9152</name>
    <dbReference type="NCBI Taxonomy" id="1236971"/>
    <lineage>
        <taxon>Bacteria</taxon>
        <taxon>Bacillati</taxon>
        <taxon>Bacillota</taxon>
        <taxon>Bacilli</taxon>
        <taxon>Bacillales</taxon>
        <taxon>Bacillaceae</taxon>
        <taxon>Halalkalibacter</taxon>
    </lineage>
</organism>
<sequence length="222" mass="25537">MSTEPYEYYHPEIHDDPSEFGEKLINLINEDWNIFAYDMVGIGTDETLLFDILNNNKPLEPGGYIDPLNLYSRITESFTFVHPLEGWEEGWASFKEELKHTNRFFPSTKNDVLNESFNDVLKYRTTYLTKGLNLYRARLGKQAIDKMKAPPVYLAKSGRANPHGISYLYCATDEPTCVAEIRPWKGANITVTELNLNTELKIVNLLKGQLCPFLFQSPFKVL</sequence>
<dbReference type="STRING" id="1236971.JCM9152_4381"/>
<accession>W4QLN2</accession>
<reference evidence="2" key="1">
    <citation type="journal article" date="2014" name="Genome Announc.">
        <title>Draft Genome Sequences of Three Alkaliphilic Bacillus Strains, Bacillus wakoensis JCM 9140T, Bacillus akibai JCM 9157T, and Bacillus hemicellulosilyticus JCM 9152T.</title>
        <authorList>
            <person name="Yuki M."/>
            <person name="Oshima K."/>
            <person name="Suda W."/>
            <person name="Oshida Y."/>
            <person name="Kitamura K."/>
            <person name="Iida T."/>
            <person name="Hattori M."/>
            <person name="Ohkuma M."/>
        </authorList>
    </citation>
    <scope>NUCLEOTIDE SEQUENCE [LARGE SCALE GENOMIC DNA]</scope>
    <source>
        <strain evidence="2">JCM 9152</strain>
    </source>
</reference>
<evidence type="ECO:0000313" key="2">
    <source>
        <dbReference type="EMBL" id="GAE32812.1"/>
    </source>
</evidence>
<dbReference type="AlphaFoldDB" id="W4QLN2"/>
<name>W4QLN2_9BACI</name>
<evidence type="ECO:0000259" key="1">
    <source>
        <dbReference type="Pfam" id="PF08808"/>
    </source>
</evidence>
<comment type="caution">
    <text evidence="2">The sequence shown here is derived from an EMBL/GenBank/DDBJ whole genome shotgun (WGS) entry which is preliminary data.</text>
</comment>
<dbReference type="Proteomes" id="UP000018895">
    <property type="component" value="Unassembled WGS sequence"/>
</dbReference>
<evidence type="ECO:0000313" key="3">
    <source>
        <dbReference type="Proteomes" id="UP000018895"/>
    </source>
</evidence>
<feature type="domain" description="RES" evidence="1">
    <location>
        <begin position="134"/>
        <end position="190"/>
    </location>
</feature>